<reference evidence="2 3" key="1">
    <citation type="submission" date="2020-07" db="EMBL/GenBank/DDBJ databases">
        <title>Halosimplex pelagicum sp. nov. and Halosimplex rubrum sp. nov., isolated from salted brown alga Laminaria, and emended description of the genus Halosimplex.</title>
        <authorList>
            <person name="Cui H."/>
        </authorList>
    </citation>
    <scope>NUCLEOTIDE SEQUENCE [LARGE SCALE GENOMIC DNA]</scope>
    <source>
        <strain evidence="2 3">R27</strain>
    </source>
</reference>
<dbReference type="AlphaFoldDB" id="A0A7D5P4I8"/>
<evidence type="ECO:0000256" key="1">
    <source>
        <dbReference type="SAM" id="MobiDB-lite"/>
    </source>
</evidence>
<keyword evidence="3" id="KW-1185">Reference proteome</keyword>
<protein>
    <submittedName>
        <fullName evidence="2">Uncharacterized protein</fullName>
    </submittedName>
</protein>
<sequence>MVQLDNADGDAADAGTDDDRVDDGSADGDAREDAHLDDVADGCGCTEIWEHLSEERADD</sequence>
<evidence type="ECO:0000313" key="2">
    <source>
        <dbReference type="EMBL" id="QLH78921.1"/>
    </source>
</evidence>
<feature type="region of interest" description="Disordered" evidence="1">
    <location>
        <begin position="1"/>
        <end position="36"/>
    </location>
</feature>
<dbReference type="KEGG" id="hrr:HZS55_17195"/>
<dbReference type="Proteomes" id="UP000509667">
    <property type="component" value="Chromosome"/>
</dbReference>
<organism evidence="2 3">
    <name type="scientific">Halosimplex rubrum</name>
    <dbReference type="NCBI Taxonomy" id="869889"/>
    <lineage>
        <taxon>Archaea</taxon>
        <taxon>Methanobacteriati</taxon>
        <taxon>Methanobacteriota</taxon>
        <taxon>Stenosarchaea group</taxon>
        <taxon>Halobacteria</taxon>
        <taxon>Halobacteriales</taxon>
        <taxon>Haloarculaceae</taxon>
        <taxon>Halosimplex</taxon>
    </lineage>
</organism>
<feature type="compositionally biased region" description="Acidic residues" evidence="1">
    <location>
        <begin position="7"/>
        <end position="26"/>
    </location>
</feature>
<name>A0A7D5P4I8_9EURY</name>
<evidence type="ECO:0000313" key="3">
    <source>
        <dbReference type="Proteomes" id="UP000509667"/>
    </source>
</evidence>
<gene>
    <name evidence="2" type="ORF">HZS55_17195</name>
</gene>
<accession>A0A7D5P4I8</accession>
<dbReference type="GeneID" id="56079636"/>
<proteinExistence type="predicted"/>
<dbReference type="RefSeq" id="WP_179908799.1">
    <property type="nucleotide sequence ID" value="NZ_CP058910.1"/>
</dbReference>
<dbReference type="EMBL" id="CP058910">
    <property type="protein sequence ID" value="QLH78921.1"/>
    <property type="molecule type" value="Genomic_DNA"/>
</dbReference>